<protein>
    <submittedName>
        <fullName evidence="1">Uncharacterized protein</fullName>
    </submittedName>
</protein>
<dbReference type="EMBL" id="LT604072">
    <property type="protein sequence ID" value="SCB06003.1"/>
    <property type="molecule type" value="Genomic_DNA"/>
</dbReference>
<evidence type="ECO:0000313" key="2">
    <source>
        <dbReference type="Proteomes" id="UP000093071"/>
    </source>
</evidence>
<accession>A0A1C3TS48</accession>
<organism evidence="1 2">
    <name type="scientific">Xanthomonas translucens pv. translucens DSM 18974</name>
    <dbReference type="NCBI Taxonomy" id="1261556"/>
    <lineage>
        <taxon>Bacteria</taxon>
        <taxon>Pseudomonadati</taxon>
        <taxon>Pseudomonadota</taxon>
        <taxon>Gammaproteobacteria</taxon>
        <taxon>Lysobacterales</taxon>
        <taxon>Lysobacteraceae</taxon>
        <taxon>Xanthomonas</taxon>
        <taxon>Xanthomonas translucens group</taxon>
    </lineage>
</organism>
<name>A0A1C3TS48_XANCT</name>
<gene>
    <name evidence="1" type="ORF">BN444_03063</name>
</gene>
<dbReference type="RefSeq" id="WP_003479513.1">
    <property type="nucleotide sequence ID" value="NZ_LT604072.1"/>
</dbReference>
<sequence length="69" mass="7675">MTGDLSGVHPSQWLHVLIRRHGWQLHWLSLPGRIVARAWTSLSVSFLALAACTRNHGDTCSGMEARLDP</sequence>
<evidence type="ECO:0000313" key="1">
    <source>
        <dbReference type="EMBL" id="SCB06003.1"/>
    </source>
</evidence>
<reference evidence="2" key="1">
    <citation type="submission" date="2016-07" db="EMBL/GenBank/DDBJ databases">
        <authorList>
            <person name="Jaenicke Sebastian"/>
        </authorList>
    </citation>
    <scope>NUCLEOTIDE SEQUENCE [LARGE SCALE GENOMIC DNA]</scope>
</reference>
<dbReference type="AlphaFoldDB" id="A0A1C3TS48"/>
<proteinExistence type="predicted"/>
<dbReference type="Proteomes" id="UP000093071">
    <property type="component" value="Chromosome I"/>
</dbReference>